<accession>A0A068TG66</accession>
<evidence type="ECO:0000256" key="2">
    <source>
        <dbReference type="SAM" id="SignalP"/>
    </source>
</evidence>
<dbReference type="HOGENOM" id="CLU_182991_0_0_5"/>
<protein>
    <submittedName>
        <fullName evidence="3">Uncharacterized protein</fullName>
    </submittedName>
</protein>
<dbReference type="AlphaFoldDB" id="A0A068TG66"/>
<geneLocation type="plasmid" evidence="4">
    <name>II</name>
</geneLocation>
<dbReference type="KEGG" id="ngl:RG1141_PA02460"/>
<sequence>MTNIKTAFALVLIAAAGSASVTYAEGDYYEGAQKNTVRQQSRPPVSRDYTGSVSHTAPAYGRLLDEKAIDSGDYYEGIQRPN</sequence>
<feature type="signal peptide" evidence="2">
    <location>
        <begin position="1"/>
        <end position="24"/>
    </location>
</feature>
<reference evidence="4" key="1">
    <citation type="journal article" date="2014" name="BMC Genomics">
        <title>Genome sequencing of two Neorhizobium galegae strains reveals a noeT gene responsible for the unusual acetylation of the nodulation factors.</title>
        <authorList>
            <person name="Osterman J."/>
            <person name="Marsh J."/>
            <person name="Laine P.K."/>
            <person name="Zeng Z."/>
            <person name="Alatalo E."/>
            <person name="Sullivan J.T."/>
            <person name="Young J.P."/>
            <person name="Thomas-Oates J."/>
            <person name="Paulin L."/>
            <person name="Lindstrom K."/>
        </authorList>
    </citation>
    <scope>NUCLEOTIDE SEQUENCE [LARGE SCALE GENOMIC DNA]</scope>
    <source>
        <strain evidence="4">HAMBI 1141</strain>
        <plasmid evidence="4">II</plasmid>
    </source>
</reference>
<evidence type="ECO:0000256" key="1">
    <source>
        <dbReference type="SAM" id="MobiDB-lite"/>
    </source>
</evidence>
<evidence type="ECO:0000313" key="3">
    <source>
        <dbReference type="EMBL" id="CDN57081.1"/>
    </source>
</evidence>
<dbReference type="EMBL" id="HG938356">
    <property type="protein sequence ID" value="CDN57081.1"/>
    <property type="molecule type" value="Genomic_DNA"/>
</dbReference>
<keyword evidence="2" id="KW-0732">Signal</keyword>
<organism evidence="3 4">
    <name type="scientific">Neorhizobium galegae bv. officinalis bv. officinalis str. HAMBI 1141</name>
    <dbReference type="NCBI Taxonomy" id="1028801"/>
    <lineage>
        <taxon>Bacteria</taxon>
        <taxon>Pseudomonadati</taxon>
        <taxon>Pseudomonadota</taxon>
        <taxon>Alphaproteobacteria</taxon>
        <taxon>Hyphomicrobiales</taxon>
        <taxon>Rhizobiaceae</taxon>
        <taxon>Rhizobium/Agrobacterium group</taxon>
        <taxon>Neorhizobium</taxon>
    </lineage>
</organism>
<feature type="region of interest" description="Disordered" evidence="1">
    <location>
        <begin position="34"/>
        <end position="55"/>
    </location>
</feature>
<feature type="chain" id="PRO_5001656669" evidence="2">
    <location>
        <begin position="25"/>
        <end position="82"/>
    </location>
</feature>
<evidence type="ECO:0000313" key="4">
    <source>
        <dbReference type="Proteomes" id="UP000028186"/>
    </source>
</evidence>
<dbReference type="Proteomes" id="UP000028186">
    <property type="component" value="Plasmid pHAMBI1141a"/>
</dbReference>
<gene>
    <name evidence="3" type="ORF">RG1141_PA02460</name>
</gene>
<dbReference type="PATRIC" id="fig|1028801.3.peg.4837"/>
<proteinExistence type="predicted"/>
<dbReference type="RefSeq" id="WP_040124144.1">
    <property type="nucleotide sequence ID" value="NZ_HG938356.1"/>
</dbReference>
<keyword evidence="3" id="KW-0614">Plasmid</keyword>
<name>A0A068TG66_NEOGA</name>